<evidence type="ECO:0000313" key="2">
    <source>
        <dbReference type="EMBL" id="KAJ9579764.1"/>
    </source>
</evidence>
<dbReference type="AlphaFoldDB" id="A0AAD8E7N3"/>
<reference evidence="2" key="1">
    <citation type="journal article" date="2023" name="IScience">
        <title>Live-bearing cockroach genome reveals convergent evolutionary mechanisms linked to viviparity in insects and beyond.</title>
        <authorList>
            <person name="Fouks B."/>
            <person name="Harrison M.C."/>
            <person name="Mikhailova A.A."/>
            <person name="Marchal E."/>
            <person name="English S."/>
            <person name="Carruthers M."/>
            <person name="Jennings E.C."/>
            <person name="Chiamaka E.L."/>
            <person name="Frigard R.A."/>
            <person name="Pippel M."/>
            <person name="Attardo G.M."/>
            <person name="Benoit J.B."/>
            <person name="Bornberg-Bauer E."/>
            <person name="Tobe S.S."/>
        </authorList>
    </citation>
    <scope>NUCLEOTIDE SEQUENCE</scope>
    <source>
        <strain evidence="2">Stay&amp;Tobe</strain>
    </source>
</reference>
<reference evidence="2" key="2">
    <citation type="submission" date="2023-05" db="EMBL/GenBank/DDBJ databases">
        <authorList>
            <person name="Fouks B."/>
        </authorList>
    </citation>
    <scope>NUCLEOTIDE SEQUENCE</scope>
    <source>
        <strain evidence="2">Stay&amp;Tobe</strain>
        <tissue evidence="2">Testes</tissue>
    </source>
</reference>
<dbReference type="Proteomes" id="UP001233999">
    <property type="component" value="Unassembled WGS sequence"/>
</dbReference>
<comment type="caution">
    <text evidence="2">The sequence shown here is derived from an EMBL/GenBank/DDBJ whole genome shotgun (WGS) entry which is preliminary data.</text>
</comment>
<keyword evidence="3" id="KW-1185">Reference proteome</keyword>
<dbReference type="EMBL" id="JASPKZ010008378">
    <property type="protein sequence ID" value="KAJ9579764.1"/>
    <property type="molecule type" value="Genomic_DNA"/>
</dbReference>
<proteinExistence type="predicted"/>
<evidence type="ECO:0000256" key="1">
    <source>
        <dbReference type="SAM" id="MobiDB-lite"/>
    </source>
</evidence>
<feature type="compositionally biased region" description="Polar residues" evidence="1">
    <location>
        <begin position="54"/>
        <end position="64"/>
    </location>
</feature>
<sequence length="102" mass="11447">MSDFNMWRPWENISDRTINTTTAAAGGGGAGIDDDDDQPPVRDNVTQEEEPHNSSRNNKLRSQTLSKQCQQLVCNVYDYVKENNLGRGSLIETAKAVKFSIW</sequence>
<organism evidence="2 3">
    <name type="scientific">Diploptera punctata</name>
    <name type="common">Pacific beetle cockroach</name>
    <dbReference type="NCBI Taxonomy" id="6984"/>
    <lineage>
        <taxon>Eukaryota</taxon>
        <taxon>Metazoa</taxon>
        <taxon>Ecdysozoa</taxon>
        <taxon>Arthropoda</taxon>
        <taxon>Hexapoda</taxon>
        <taxon>Insecta</taxon>
        <taxon>Pterygota</taxon>
        <taxon>Neoptera</taxon>
        <taxon>Polyneoptera</taxon>
        <taxon>Dictyoptera</taxon>
        <taxon>Blattodea</taxon>
        <taxon>Blaberoidea</taxon>
        <taxon>Blaberidae</taxon>
        <taxon>Diplopterinae</taxon>
        <taxon>Diploptera</taxon>
    </lineage>
</organism>
<name>A0AAD8E7N3_DIPPU</name>
<feature type="region of interest" description="Disordered" evidence="1">
    <location>
        <begin position="15"/>
        <end position="64"/>
    </location>
</feature>
<accession>A0AAD8E7N3</accession>
<gene>
    <name evidence="2" type="ORF">L9F63_004601</name>
</gene>
<protein>
    <submittedName>
        <fullName evidence="2">Uncharacterized protein</fullName>
    </submittedName>
</protein>
<evidence type="ECO:0000313" key="3">
    <source>
        <dbReference type="Proteomes" id="UP001233999"/>
    </source>
</evidence>